<feature type="domain" description="HAMP" evidence="4">
    <location>
        <begin position="223"/>
        <end position="267"/>
    </location>
</feature>
<evidence type="ECO:0000256" key="3">
    <source>
        <dbReference type="SAM" id="Phobius"/>
    </source>
</evidence>
<comment type="caution">
    <text evidence="5">The sequence shown here is derived from an EMBL/GenBank/DDBJ whole genome shotgun (WGS) entry which is preliminary data.</text>
</comment>
<evidence type="ECO:0000256" key="2">
    <source>
        <dbReference type="ARBA" id="ARBA00022989"/>
    </source>
</evidence>
<dbReference type="EMBL" id="SDWW01000011">
    <property type="protein sequence ID" value="RYV51883.1"/>
    <property type="molecule type" value="Genomic_DNA"/>
</dbReference>
<evidence type="ECO:0000313" key="5">
    <source>
        <dbReference type="EMBL" id="RYV51883.1"/>
    </source>
</evidence>
<dbReference type="PROSITE" id="PS50885">
    <property type="entry name" value="HAMP"/>
    <property type="match status" value="1"/>
</dbReference>
<dbReference type="OrthoDB" id="1115140at2"/>
<feature type="non-terminal residue" evidence="5">
    <location>
        <position position="268"/>
    </location>
</feature>
<dbReference type="Pfam" id="PF00672">
    <property type="entry name" value="HAMP"/>
    <property type="match status" value="1"/>
</dbReference>
<keyword evidence="2 3" id="KW-1133">Transmembrane helix</keyword>
<keyword evidence="1 3" id="KW-0812">Transmembrane</keyword>
<evidence type="ECO:0000313" key="6">
    <source>
        <dbReference type="Proteomes" id="UP000293764"/>
    </source>
</evidence>
<dbReference type="Proteomes" id="UP000293764">
    <property type="component" value="Unassembled WGS sequence"/>
</dbReference>
<proteinExistence type="predicted"/>
<dbReference type="InterPro" id="IPR003660">
    <property type="entry name" value="HAMP_dom"/>
</dbReference>
<gene>
    <name evidence="5" type="ORF">EUA98_06515</name>
</gene>
<evidence type="ECO:0000256" key="1">
    <source>
        <dbReference type="ARBA" id="ARBA00022692"/>
    </source>
</evidence>
<protein>
    <submittedName>
        <fullName evidence="5">HAMP domain-containing protein</fullName>
    </submittedName>
</protein>
<dbReference type="AlphaFoldDB" id="A0A4Q5N3P6"/>
<dbReference type="Gene3D" id="6.10.340.10">
    <property type="match status" value="1"/>
</dbReference>
<accession>A0A4Q5N3P6</accession>
<dbReference type="SUPFAM" id="SSF158472">
    <property type="entry name" value="HAMP domain-like"/>
    <property type="match status" value="1"/>
</dbReference>
<dbReference type="GO" id="GO:0016020">
    <property type="term" value="C:membrane"/>
    <property type="evidence" value="ECO:0007669"/>
    <property type="project" value="InterPro"/>
</dbReference>
<dbReference type="GO" id="GO:0007165">
    <property type="term" value="P:signal transduction"/>
    <property type="evidence" value="ECO:0007669"/>
    <property type="project" value="InterPro"/>
</dbReference>
<reference evidence="5 6" key="1">
    <citation type="submission" date="2019-01" db="EMBL/GenBank/DDBJ databases">
        <title>Novel species of Cellulomonas.</title>
        <authorList>
            <person name="Liu Q."/>
            <person name="Xin Y.-H."/>
        </authorList>
    </citation>
    <scope>NUCLEOTIDE SEQUENCE [LARGE SCALE GENOMIC DNA]</scope>
    <source>
        <strain evidence="5 6">HLT2-17</strain>
    </source>
</reference>
<keyword evidence="6" id="KW-1185">Reference proteome</keyword>
<dbReference type="CDD" id="cd06225">
    <property type="entry name" value="HAMP"/>
    <property type="match status" value="1"/>
</dbReference>
<feature type="transmembrane region" description="Helical" evidence="3">
    <location>
        <begin position="202"/>
        <end position="221"/>
    </location>
</feature>
<dbReference type="RefSeq" id="WP_130101859.1">
    <property type="nucleotide sequence ID" value="NZ_SDWW01000011.1"/>
</dbReference>
<organism evidence="5 6">
    <name type="scientific">Pengzhenrongella frigida</name>
    <dbReference type="NCBI Taxonomy" id="1259133"/>
    <lineage>
        <taxon>Bacteria</taxon>
        <taxon>Bacillati</taxon>
        <taxon>Actinomycetota</taxon>
        <taxon>Actinomycetes</taxon>
        <taxon>Micrococcales</taxon>
        <taxon>Pengzhenrongella</taxon>
    </lineage>
</organism>
<name>A0A4Q5N3P6_9MICO</name>
<evidence type="ECO:0000259" key="4">
    <source>
        <dbReference type="PROSITE" id="PS50885"/>
    </source>
</evidence>
<sequence>MANERPRSARPRSVMTAFRDVNVGGKLAIAMCVGLFALATLALVSVTSLQAAGSESDDLLRGAAASRAALGADMMHDAVHADVLKSVLPTGTGPEAARQDLVDHASTMTGALDEVASAGIAPDVDRAVAAVRPAVEEYLDLGLQITTLAGTDVEAALALYPDFQVAFKQLEEDLPSVGESLTLHGEAAEAAALVRRTSTARVLLATALAGACALTLFGWLVSRSVSGPLKRAVVVLEGLAEGRLDLRLEVDTRDEVGQMASALNRAMV</sequence>
<keyword evidence="3" id="KW-0472">Membrane</keyword>